<gene>
    <name evidence="3" type="ORF">FDA38_08625</name>
</gene>
<sequence>MRTTRKAWILLVAALCLAGGLVAPIASATGSDARPIRCTASGRAPITVVFVHGAWADNSSWTGEVNELLRDGCNVRAADVHVQDLAADAAAVANFLRTIPGPVLLVGHSYGGAVISNAAAEVSNVVGLVYVDAYEPAVGEAISDLGGATSAIVTHPASELFEPIPGAPSGQQNLILQQTAYSKYFANDLPRAQAVEQWATQTVASTAALTAPTTQAAWKTLPSWSFISTGDQIITPQSLLAMSHRAHSHITLFKGGSHVTLVSHPQAVTAVVGTALSSLLHNNK</sequence>
<accession>A0A4U3M255</accession>
<dbReference type="EMBL" id="SZPZ01000001">
    <property type="protein sequence ID" value="TKK82808.1"/>
    <property type="molecule type" value="Genomic_DNA"/>
</dbReference>
<feature type="chain" id="PRO_5020372499" evidence="1">
    <location>
        <begin position="29"/>
        <end position="284"/>
    </location>
</feature>
<feature type="domain" description="AB hydrolase-1" evidence="2">
    <location>
        <begin position="48"/>
        <end position="270"/>
    </location>
</feature>
<feature type="signal peptide" evidence="1">
    <location>
        <begin position="1"/>
        <end position="28"/>
    </location>
</feature>
<dbReference type="Pfam" id="PF12697">
    <property type="entry name" value="Abhydrolase_6"/>
    <property type="match status" value="1"/>
</dbReference>
<dbReference type="PANTHER" id="PTHR37017:SF11">
    <property type="entry name" value="ESTERASE_LIPASE_THIOESTERASE DOMAIN-CONTAINING PROTEIN"/>
    <property type="match status" value="1"/>
</dbReference>
<protein>
    <submittedName>
        <fullName evidence="3">Alpha/beta hydrolase</fullName>
    </submittedName>
</protein>
<dbReference type="Gene3D" id="3.40.50.1820">
    <property type="entry name" value="alpha/beta hydrolase"/>
    <property type="match status" value="1"/>
</dbReference>
<evidence type="ECO:0000259" key="2">
    <source>
        <dbReference type="Pfam" id="PF12697"/>
    </source>
</evidence>
<evidence type="ECO:0000313" key="3">
    <source>
        <dbReference type="EMBL" id="TKK82808.1"/>
    </source>
</evidence>
<dbReference type="RefSeq" id="WP_137253497.1">
    <property type="nucleotide sequence ID" value="NZ_JBHSPQ010000001.1"/>
</dbReference>
<dbReference type="OrthoDB" id="64996at2"/>
<dbReference type="PANTHER" id="PTHR37017">
    <property type="entry name" value="AB HYDROLASE-1 DOMAIN-CONTAINING PROTEIN-RELATED"/>
    <property type="match status" value="1"/>
</dbReference>
<evidence type="ECO:0000256" key="1">
    <source>
        <dbReference type="SAM" id="SignalP"/>
    </source>
</evidence>
<organism evidence="3 4">
    <name type="scientific">Kribbella jiaozuonensis</name>
    <dbReference type="NCBI Taxonomy" id="2575441"/>
    <lineage>
        <taxon>Bacteria</taxon>
        <taxon>Bacillati</taxon>
        <taxon>Actinomycetota</taxon>
        <taxon>Actinomycetes</taxon>
        <taxon>Propionibacteriales</taxon>
        <taxon>Kribbellaceae</taxon>
        <taxon>Kribbella</taxon>
    </lineage>
</organism>
<dbReference type="Proteomes" id="UP000305836">
    <property type="component" value="Unassembled WGS sequence"/>
</dbReference>
<keyword evidence="3" id="KW-0378">Hydrolase</keyword>
<evidence type="ECO:0000313" key="4">
    <source>
        <dbReference type="Proteomes" id="UP000305836"/>
    </source>
</evidence>
<dbReference type="SUPFAM" id="SSF53474">
    <property type="entry name" value="alpha/beta-Hydrolases"/>
    <property type="match status" value="1"/>
</dbReference>
<dbReference type="InterPro" id="IPR052897">
    <property type="entry name" value="Sec-Metab_Biosynth_Hydrolase"/>
</dbReference>
<keyword evidence="4" id="KW-1185">Reference proteome</keyword>
<name>A0A4U3M255_9ACTN</name>
<proteinExistence type="predicted"/>
<dbReference type="InterPro" id="IPR029058">
    <property type="entry name" value="AB_hydrolase_fold"/>
</dbReference>
<dbReference type="GO" id="GO:0016787">
    <property type="term" value="F:hydrolase activity"/>
    <property type="evidence" value="ECO:0007669"/>
    <property type="project" value="UniProtKB-KW"/>
</dbReference>
<dbReference type="AlphaFoldDB" id="A0A4U3M255"/>
<reference evidence="3 4" key="1">
    <citation type="submission" date="2019-04" db="EMBL/GenBank/DDBJ databases">
        <title>Kribbella sp. NEAU-THZ 27 nov., a novel actinomycete isolated from soil.</title>
        <authorList>
            <person name="Duan L."/>
        </authorList>
    </citation>
    <scope>NUCLEOTIDE SEQUENCE [LARGE SCALE GENOMIC DNA]</scope>
    <source>
        <strain evidence="4">NEAU-THZ27</strain>
    </source>
</reference>
<keyword evidence="1" id="KW-0732">Signal</keyword>
<comment type="caution">
    <text evidence="3">The sequence shown here is derived from an EMBL/GenBank/DDBJ whole genome shotgun (WGS) entry which is preliminary data.</text>
</comment>
<dbReference type="InterPro" id="IPR000073">
    <property type="entry name" value="AB_hydrolase_1"/>
</dbReference>